<accession>A0A075AJ52</accession>
<dbReference type="CTD" id="20315446"/>
<dbReference type="Proteomes" id="UP000054324">
    <property type="component" value="Unassembled WGS sequence"/>
</dbReference>
<proteinExistence type="predicted"/>
<dbReference type="AlphaFoldDB" id="A0A075AJ52"/>
<dbReference type="GeneID" id="20315446"/>
<reference evidence="1 2" key="1">
    <citation type="submission" date="2013-11" db="EMBL/GenBank/DDBJ databases">
        <title>Opisthorchis viverrini - life in the bile duct.</title>
        <authorList>
            <person name="Young N.D."/>
            <person name="Nagarajan N."/>
            <person name="Lin S.J."/>
            <person name="Korhonen P.K."/>
            <person name="Jex A.R."/>
            <person name="Hall R.S."/>
            <person name="Safavi-Hemami H."/>
            <person name="Kaewkong W."/>
            <person name="Bertrand D."/>
            <person name="Gao S."/>
            <person name="Seet Q."/>
            <person name="Wongkham S."/>
            <person name="Teh B.T."/>
            <person name="Wongkham C."/>
            <person name="Intapan P.M."/>
            <person name="Maleewong W."/>
            <person name="Yang X."/>
            <person name="Hu M."/>
            <person name="Wang Z."/>
            <person name="Hofmann A."/>
            <person name="Sternberg P.W."/>
            <person name="Tan P."/>
            <person name="Wang J."/>
            <person name="Gasser R.B."/>
        </authorList>
    </citation>
    <scope>NUCLEOTIDE SEQUENCE [LARGE SCALE GENOMIC DNA]</scope>
</reference>
<keyword evidence="2" id="KW-1185">Reference proteome</keyword>
<evidence type="ECO:0000313" key="1">
    <source>
        <dbReference type="EMBL" id="KER32779.1"/>
    </source>
</evidence>
<dbReference type="RefSeq" id="XP_009163507.1">
    <property type="nucleotide sequence ID" value="XM_009165243.1"/>
</dbReference>
<name>A0A075AJ52_OPIVI</name>
<sequence>MTCDPTPALFRQRESLWLTHNLAAQRTSHLRSEYPNPDARYFAIHKPCNYGTLFANKWVETTSLNKMTGVLLQLGDRLLY</sequence>
<gene>
    <name evidence="1" type="ORF">T265_01258</name>
</gene>
<dbReference type="KEGG" id="ovi:T265_01258"/>
<protein>
    <submittedName>
        <fullName evidence="1">Uncharacterized protein</fullName>
    </submittedName>
</protein>
<dbReference type="EMBL" id="KL596631">
    <property type="protein sequence ID" value="KER32779.1"/>
    <property type="molecule type" value="Genomic_DNA"/>
</dbReference>
<organism evidence="1 2">
    <name type="scientific">Opisthorchis viverrini</name>
    <name type="common">Southeast Asian liver fluke</name>
    <dbReference type="NCBI Taxonomy" id="6198"/>
    <lineage>
        <taxon>Eukaryota</taxon>
        <taxon>Metazoa</taxon>
        <taxon>Spiralia</taxon>
        <taxon>Lophotrochozoa</taxon>
        <taxon>Platyhelminthes</taxon>
        <taxon>Trematoda</taxon>
        <taxon>Digenea</taxon>
        <taxon>Opisthorchiida</taxon>
        <taxon>Opisthorchiata</taxon>
        <taxon>Opisthorchiidae</taxon>
        <taxon>Opisthorchis</taxon>
    </lineage>
</organism>
<evidence type="ECO:0000313" key="2">
    <source>
        <dbReference type="Proteomes" id="UP000054324"/>
    </source>
</evidence>